<keyword evidence="4" id="KW-1185">Reference proteome</keyword>
<feature type="compositionally biased region" description="Low complexity" evidence="1">
    <location>
        <begin position="382"/>
        <end position="391"/>
    </location>
</feature>
<dbReference type="Proteomes" id="UP000823736">
    <property type="component" value="Unassembled WGS sequence"/>
</dbReference>
<feature type="domain" description="DUF7527" evidence="2">
    <location>
        <begin position="478"/>
        <end position="719"/>
    </location>
</feature>
<dbReference type="Gene3D" id="1.10.287.1490">
    <property type="match status" value="1"/>
</dbReference>
<evidence type="ECO:0000259" key="2">
    <source>
        <dbReference type="Pfam" id="PF24371"/>
    </source>
</evidence>
<keyword evidence="3" id="KW-0132">Cell division</keyword>
<gene>
    <name evidence="3" type="ORF">J2753_001964</name>
</gene>
<feature type="compositionally biased region" description="Low complexity" evidence="1">
    <location>
        <begin position="183"/>
        <end position="247"/>
    </location>
</feature>
<keyword evidence="3" id="KW-0131">Cell cycle</keyword>
<comment type="caution">
    <text evidence="3">The sequence shown here is derived from an EMBL/GenBank/DDBJ whole genome shotgun (WGS) entry which is preliminary data.</text>
</comment>
<evidence type="ECO:0000313" key="3">
    <source>
        <dbReference type="EMBL" id="MBP1987463.1"/>
    </source>
</evidence>
<dbReference type="EMBL" id="JAGGLC010000004">
    <property type="protein sequence ID" value="MBP1987463.1"/>
    <property type="molecule type" value="Genomic_DNA"/>
</dbReference>
<sequence length="719" mass="77209">MERNTVERVTEWGSEPFNGGHAGLHEFADRDFTGAVTDGAGWLFMLNGRVVGVFDGDLSRFSDADGTAYVAPDQSLPLLFAMQETGGEVRGEYYTEETPLSEVDRTLQSGNFTGYVELSENVLSGDYYLVYYGGRRLPVAFVGNQDRRLTGDEAFERAADEVGIYRVKTVDLEITDIPEPAGADSTTAAAAASDSSAEETTATPDEPVATPDEPATTSTDTATGTETPSPTEATTATEEATPTATQPEPDPEEATPAEPVEAAKTTETDATEADSIPSESSTGETTPTTSRERRTRDSAPASTPDEPTPSTTQSTTESTTAEPTPATDAAASEGSEFAAEAEWQGTSTIPALDPEESVSMESETPPAEPAEAGGAVAGAGAGAAATAGVPAEEVEALRDERDRLRERVETLEGETERLGSERDRLERERDEAASTAEGLEDELEELRATVDRLEAELETAETELAAAQEYIPEGDHEISPEEAMQGTSLFVRYEREGGPTLEDAHNGDAGRDAVNGNVRLERHTEFEDEGALVDGEPFDEWLRDTIEYGFVNWLTGTFVHDIRETRNQTALGKLFDAIPEIDRIEFRGSVDLGEVAENEEGAGSESAAFDVVLRDRMGQPLIVTDLNDSREPATEPMLESLIRNATPVGEASERLSAAFYVTSSYYEPGALETAEEATGGGILSRGKNKSFVRLSRKDGYHLALVETRDGEFHVTVPEL</sequence>
<feature type="compositionally biased region" description="Low complexity" evidence="1">
    <location>
        <begin position="273"/>
        <end position="289"/>
    </location>
</feature>
<dbReference type="AlphaFoldDB" id="A0A8T4GZ99"/>
<reference evidence="3" key="1">
    <citation type="submission" date="2021-03" db="EMBL/GenBank/DDBJ databases">
        <title>Genomic Encyclopedia of Type Strains, Phase IV (KMG-IV): sequencing the most valuable type-strain genomes for metagenomic binning, comparative biology and taxonomic classification.</title>
        <authorList>
            <person name="Goeker M."/>
        </authorList>
    </citation>
    <scope>NUCLEOTIDE SEQUENCE</scope>
    <source>
        <strain evidence="3">DSM 26232</strain>
    </source>
</reference>
<name>A0A8T4GZ99_9EURY</name>
<proteinExistence type="predicted"/>
<dbReference type="OrthoDB" id="157503at2157"/>
<dbReference type="RefSeq" id="WP_209491733.1">
    <property type="nucleotide sequence ID" value="NZ_JAGGLC010000004.1"/>
</dbReference>
<feature type="region of interest" description="Disordered" evidence="1">
    <location>
        <begin position="407"/>
        <end position="439"/>
    </location>
</feature>
<dbReference type="Pfam" id="PF24371">
    <property type="entry name" value="DUF7527"/>
    <property type="match status" value="1"/>
</dbReference>
<feature type="compositionally biased region" description="Low complexity" evidence="1">
    <location>
        <begin position="363"/>
        <end position="374"/>
    </location>
</feature>
<dbReference type="GO" id="GO:0051301">
    <property type="term" value="P:cell division"/>
    <property type="evidence" value="ECO:0007669"/>
    <property type="project" value="UniProtKB-KW"/>
</dbReference>
<feature type="region of interest" description="Disordered" evidence="1">
    <location>
        <begin position="178"/>
        <end position="395"/>
    </location>
</feature>
<feature type="compositionally biased region" description="Basic and acidic residues" evidence="1">
    <location>
        <begin position="407"/>
        <end position="432"/>
    </location>
</feature>
<feature type="compositionally biased region" description="Low complexity" evidence="1">
    <location>
        <begin position="298"/>
        <end position="342"/>
    </location>
</feature>
<evidence type="ECO:0000313" key="4">
    <source>
        <dbReference type="Proteomes" id="UP000823736"/>
    </source>
</evidence>
<feature type="compositionally biased region" description="Low complexity" evidence="1">
    <location>
        <begin position="256"/>
        <end position="265"/>
    </location>
</feature>
<evidence type="ECO:0000256" key="1">
    <source>
        <dbReference type="SAM" id="MobiDB-lite"/>
    </source>
</evidence>
<protein>
    <submittedName>
        <fullName evidence="3">Cell division protein FtsB</fullName>
    </submittedName>
</protein>
<accession>A0A8T4GZ99</accession>
<dbReference type="InterPro" id="IPR055949">
    <property type="entry name" value="DUF7527"/>
</dbReference>
<organism evidence="3 4">
    <name type="scientific">Halolamina salifodinae</name>
    <dbReference type="NCBI Taxonomy" id="1202767"/>
    <lineage>
        <taxon>Archaea</taxon>
        <taxon>Methanobacteriati</taxon>
        <taxon>Methanobacteriota</taxon>
        <taxon>Stenosarchaea group</taxon>
        <taxon>Halobacteria</taxon>
        <taxon>Halobacteriales</taxon>
        <taxon>Haloferacaceae</taxon>
    </lineage>
</organism>